<dbReference type="InterPro" id="IPR034768">
    <property type="entry name" value="4FE4S_WBL"/>
</dbReference>
<dbReference type="Proteomes" id="UP000190037">
    <property type="component" value="Unassembled WGS sequence"/>
</dbReference>
<keyword evidence="8 11" id="KW-0238">DNA-binding</keyword>
<feature type="domain" description="4Fe-4S Wbl-type" evidence="13">
    <location>
        <begin position="36"/>
        <end position="106"/>
    </location>
</feature>
<evidence type="ECO:0000256" key="2">
    <source>
        <dbReference type="ARBA" id="ARBA00006597"/>
    </source>
</evidence>
<evidence type="ECO:0000256" key="4">
    <source>
        <dbReference type="ARBA" id="ARBA00022723"/>
    </source>
</evidence>
<keyword evidence="7 11" id="KW-0805">Transcription regulation</keyword>
<dbReference type="GO" id="GO:0005737">
    <property type="term" value="C:cytoplasm"/>
    <property type="evidence" value="ECO:0007669"/>
    <property type="project" value="UniProtKB-SubCell"/>
</dbReference>
<keyword evidence="10 11" id="KW-0804">Transcription</keyword>
<dbReference type="EMBL" id="MWQN01000001">
    <property type="protein sequence ID" value="OPC85346.1"/>
    <property type="molecule type" value="Genomic_DNA"/>
</dbReference>
<dbReference type="GO" id="GO:0003677">
    <property type="term" value="F:DNA binding"/>
    <property type="evidence" value="ECO:0007669"/>
    <property type="project" value="UniProtKB-UniRule"/>
</dbReference>
<comment type="function">
    <text evidence="11">Acts as a transcriptional regulator. Probably redox-responsive. The apo- but not holo-form probably binds DNA.</text>
</comment>
<dbReference type="GO" id="GO:0035731">
    <property type="term" value="F:dinitrosyl-iron complex binding"/>
    <property type="evidence" value="ECO:0007669"/>
    <property type="project" value="UniProtKB-UniRule"/>
</dbReference>
<keyword evidence="15" id="KW-1185">Reference proteome</keyword>
<organism evidence="14 15">
    <name type="scientific">Embleya scabrispora</name>
    <dbReference type="NCBI Taxonomy" id="159449"/>
    <lineage>
        <taxon>Bacteria</taxon>
        <taxon>Bacillati</taxon>
        <taxon>Actinomycetota</taxon>
        <taxon>Actinomycetes</taxon>
        <taxon>Kitasatosporales</taxon>
        <taxon>Streptomycetaceae</taxon>
        <taxon>Embleya</taxon>
    </lineage>
</organism>
<evidence type="ECO:0000256" key="10">
    <source>
        <dbReference type="ARBA" id="ARBA00023163"/>
    </source>
</evidence>
<evidence type="ECO:0000256" key="9">
    <source>
        <dbReference type="ARBA" id="ARBA00023157"/>
    </source>
</evidence>
<name>A0A1T3P8B7_9ACTN</name>
<dbReference type="HAMAP" id="MF_01479">
    <property type="entry name" value="WhiB"/>
    <property type="match status" value="1"/>
</dbReference>
<evidence type="ECO:0000256" key="11">
    <source>
        <dbReference type="HAMAP-Rule" id="MF_01479"/>
    </source>
</evidence>
<feature type="compositionally biased region" description="Pro residues" evidence="12">
    <location>
        <begin position="10"/>
        <end position="25"/>
    </location>
</feature>
<evidence type="ECO:0000256" key="1">
    <source>
        <dbReference type="ARBA" id="ARBA00004496"/>
    </source>
</evidence>
<protein>
    <recommendedName>
        <fullName evidence="11">Transcriptional regulator WhiB</fullName>
    </recommendedName>
</protein>
<dbReference type="PROSITE" id="PS51674">
    <property type="entry name" value="4FE4S_WBL"/>
    <property type="match status" value="1"/>
</dbReference>
<dbReference type="GO" id="GO:0047134">
    <property type="term" value="F:protein-disulfide reductase [NAD(P)H] activity"/>
    <property type="evidence" value="ECO:0007669"/>
    <property type="project" value="TreeGrafter"/>
</dbReference>
<comment type="similarity">
    <text evidence="2 11">Belongs to the WhiB family.</text>
</comment>
<accession>A0A1T3P8B7</accession>
<keyword evidence="4 11" id="KW-0479">Metal-binding</keyword>
<proteinExistence type="inferred from homology"/>
<feature type="binding site" evidence="11">
    <location>
        <position position="77"/>
    </location>
    <ligand>
        <name>[4Fe-4S] cluster</name>
        <dbReference type="ChEBI" id="CHEBI:49883"/>
    </ligand>
</feature>
<dbReference type="GO" id="GO:0045454">
    <property type="term" value="P:cell redox homeostasis"/>
    <property type="evidence" value="ECO:0007669"/>
    <property type="project" value="TreeGrafter"/>
</dbReference>
<feature type="binding site" evidence="11">
    <location>
        <position position="83"/>
    </location>
    <ligand>
        <name>[4Fe-4S] cluster</name>
        <dbReference type="ChEBI" id="CHEBI:49883"/>
    </ligand>
</feature>
<dbReference type="AlphaFoldDB" id="A0A1T3P8B7"/>
<keyword evidence="11" id="KW-0963">Cytoplasm</keyword>
<feature type="binding site" evidence="11">
    <location>
        <position position="74"/>
    </location>
    <ligand>
        <name>[4Fe-4S] cluster</name>
        <dbReference type="ChEBI" id="CHEBI:49883"/>
    </ligand>
</feature>
<evidence type="ECO:0000256" key="7">
    <source>
        <dbReference type="ARBA" id="ARBA00023015"/>
    </source>
</evidence>
<evidence type="ECO:0000256" key="6">
    <source>
        <dbReference type="ARBA" id="ARBA00023014"/>
    </source>
</evidence>
<dbReference type="Pfam" id="PF02467">
    <property type="entry name" value="Whib"/>
    <property type="match status" value="1"/>
</dbReference>
<evidence type="ECO:0000256" key="5">
    <source>
        <dbReference type="ARBA" id="ARBA00023004"/>
    </source>
</evidence>
<keyword evidence="5 11" id="KW-0408">Iron</keyword>
<dbReference type="OrthoDB" id="4243557at2"/>
<evidence type="ECO:0000256" key="12">
    <source>
        <dbReference type="SAM" id="MobiDB-lite"/>
    </source>
</evidence>
<keyword evidence="6 11" id="KW-0411">Iron-sulfur</keyword>
<evidence type="ECO:0000313" key="14">
    <source>
        <dbReference type="EMBL" id="OPC85346.1"/>
    </source>
</evidence>
<comment type="PTM">
    <text evidence="11">The Fe-S cluster can be nitrosylated by nitric oxide (NO).</text>
</comment>
<dbReference type="GO" id="GO:0045892">
    <property type="term" value="P:negative regulation of DNA-templated transcription"/>
    <property type="evidence" value="ECO:0007669"/>
    <property type="project" value="TreeGrafter"/>
</dbReference>
<dbReference type="STRING" id="159449.B4N89_27355"/>
<feature type="region of interest" description="Disordered" evidence="12">
    <location>
        <begin position="1"/>
        <end position="32"/>
    </location>
</feature>
<feature type="binding site" evidence="11">
    <location>
        <position position="37"/>
    </location>
    <ligand>
        <name>[4Fe-4S] cluster</name>
        <dbReference type="ChEBI" id="CHEBI:49883"/>
    </ligand>
</feature>
<reference evidence="14 15" key="1">
    <citation type="submission" date="2017-03" db="EMBL/GenBank/DDBJ databases">
        <title>Draft genome sequence of Streptomyces scabrisporus NF3, endophyte isolated from Amphipterygium adstringens.</title>
        <authorList>
            <person name="Vazquez M."/>
            <person name="Ceapa C.D."/>
            <person name="Rodriguez Luna D."/>
            <person name="Sanchez Esquivel S."/>
        </authorList>
    </citation>
    <scope>NUCLEOTIDE SEQUENCE [LARGE SCALE GENOMIC DNA]</scope>
    <source>
        <strain evidence="14 15">NF3</strain>
    </source>
</reference>
<dbReference type="GO" id="GO:0051539">
    <property type="term" value="F:4 iron, 4 sulfur cluster binding"/>
    <property type="evidence" value="ECO:0007669"/>
    <property type="project" value="UniProtKB-UniRule"/>
</dbReference>
<dbReference type="PANTHER" id="PTHR38839">
    <property type="entry name" value="TRANSCRIPTIONAL REGULATOR WHID-RELATED"/>
    <property type="match status" value="1"/>
</dbReference>
<comment type="PTM">
    <text evidence="11">Upon Fe-S cluster removal intramolecular disulfide bonds are formed.</text>
</comment>
<evidence type="ECO:0000313" key="15">
    <source>
        <dbReference type="Proteomes" id="UP000190037"/>
    </source>
</evidence>
<evidence type="ECO:0000256" key="3">
    <source>
        <dbReference type="ARBA" id="ARBA00022485"/>
    </source>
</evidence>
<sequence length="110" mass="12126">MGDRADAREPLPPPSPPRPVAPQPARPDTAWREHAACRGHKHPDLWYGGPDRPNSLWPGRSDYTANINEAIAICRTCPVRNPCLAHALAHDEQGVWGGLTEDERKKAPDP</sequence>
<keyword evidence="3 11" id="KW-0004">4Fe-4S</keyword>
<comment type="caution">
    <text evidence="14">The sequence shown here is derived from an EMBL/GenBank/DDBJ whole genome shotgun (WGS) entry which is preliminary data.</text>
</comment>
<comment type="cofactor">
    <cofactor evidence="11">
        <name>[4Fe-4S] cluster</name>
        <dbReference type="ChEBI" id="CHEBI:49883"/>
    </cofactor>
    <text evidence="11">Binds 1 [4Fe-4S] cluster per subunit. Following nitrosylation of the [4Fe-4S] cluster binds 1 [4Fe-8(NO)] cluster per subunit.</text>
</comment>
<dbReference type="GO" id="GO:0046872">
    <property type="term" value="F:metal ion binding"/>
    <property type="evidence" value="ECO:0007669"/>
    <property type="project" value="UniProtKB-KW"/>
</dbReference>
<dbReference type="InterPro" id="IPR003482">
    <property type="entry name" value="Whib"/>
</dbReference>
<evidence type="ECO:0000256" key="8">
    <source>
        <dbReference type="ARBA" id="ARBA00023125"/>
    </source>
</evidence>
<gene>
    <name evidence="11" type="primary">whiB</name>
    <name evidence="14" type="ORF">B4N89_27355</name>
</gene>
<keyword evidence="9 11" id="KW-1015">Disulfide bond</keyword>
<comment type="subcellular location">
    <subcellularLocation>
        <location evidence="1 11">Cytoplasm</location>
    </subcellularLocation>
</comment>
<evidence type="ECO:0000259" key="13">
    <source>
        <dbReference type="PROSITE" id="PS51674"/>
    </source>
</evidence>